<dbReference type="Proteomes" id="UP000050863">
    <property type="component" value="Unassembled WGS sequence"/>
</dbReference>
<accession>A0A0R3KDD3</accession>
<reference evidence="1 2" key="1">
    <citation type="submission" date="2014-03" db="EMBL/GenBank/DDBJ databases">
        <title>Bradyrhizobium valentinum sp. nov., isolated from effective nodules of Lupinus mariae-josephae, a lupine endemic of basic-lime soils in Eastern Spain.</title>
        <authorList>
            <person name="Duran D."/>
            <person name="Rey L."/>
            <person name="Navarro A."/>
            <person name="Busquets A."/>
            <person name="Imperial J."/>
            <person name="Ruiz-Argueso T."/>
        </authorList>
    </citation>
    <scope>NUCLEOTIDE SEQUENCE [LARGE SCALE GENOMIC DNA]</scope>
    <source>
        <strain evidence="1 2">PAC68</strain>
    </source>
</reference>
<keyword evidence="2" id="KW-1185">Reference proteome</keyword>
<proteinExistence type="predicted"/>
<name>A0A0R3KDD3_9BRAD</name>
<sequence>MMASLDLIDLLAGANKNLGIEFKARMDTRSHETRAKLARHIAAQHIMVADIWSLEWTWVSQMTTGIATSSILLKRPPISLWAASPTVKIAFVQGLSRRPLRHARRFALARSSHGKAATRMPPPAVANGL</sequence>
<comment type="caution">
    <text evidence="1">The sequence shown here is derived from an EMBL/GenBank/DDBJ whole genome shotgun (WGS) entry which is preliminary data.</text>
</comment>
<protein>
    <submittedName>
        <fullName evidence="1">Uncharacterized protein</fullName>
    </submittedName>
</protein>
<dbReference type="EMBL" id="LLXZ01000226">
    <property type="protein sequence ID" value="KRQ93563.1"/>
    <property type="molecule type" value="Genomic_DNA"/>
</dbReference>
<dbReference type="AlphaFoldDB" id="A0A0R3KDD3"/>
<evidence type="ECO:0000313" key="2">
    <source>
        <dbReference type="Proteomes" id="UP000050863"/>
    </source>
</evidence>
<evidence type="ECO:0000313" key="1">
    <source>
        <dbReference type="EMBL" id="KRQ93563.1"/>
    </source>
</evidence>
<organism evidence="1 2">
    <name type="scientific">Bradyrhizobium jicamae</name>
    <dbReference type="NCBI Taxonomy" id="280332"/>
    <lineage>
        <taxon>Bacteria</taxon>
        <taxon>Pseudomonadati</taxon>
        <taxon>Pseudomonadota</taxon>
        <taxon>Alphaproteobacteria</taxon>
        <taxon>Hyphomicrobiales</taxon>
        <taxon>Nitrobacteraceae</taxon>
        <taxon>Bradyrhizobium</taxon>
    </lineage>
</organism>
<gene>
    <name evidence="1" type="ORF">CQ12_38900</name>
</gene>